<organism evidence="7 8">
    <name type="scientific">Rubrivivax albus</name>
    <dbReference type="NCBI Taxonomy" id="2499835"/>
    <lineage>
        <taxon>Bacteria</taxon>
        <taxon>Pseudomonadati</taxon>
        <taxon>Pseudomonadota</taxon>
        <taxon>Betaproteobacteria</taxon>
        <taxon>Burkholderiales</taxon>
        <taxon>Sphaerotilaceae</taxon>
        <taxon>Rubrivivax</taxon>
    </lineage>
</organism>
<dbReference type="PANTHER" id="PTHR45962:SF1">
    <property type="entry name" value="N-FATTY-ACYL-AMINO ACID SYNTHASE_HYDROLASE PM20D1"/>
    <property type="match status" value="1"/>
</dbReference>
<dbReference type="PANTHER" id="PTHR45962">
    <property type="entry name" value="N-FATTY-ACYL-AMINO ACID SYNTHASE/HYDROLASE PM20D1"/>
    <property type="match status" value="1"/>
</dbReference>
<dbReference type="OrthoDB" id="3665926at2"/>
<comment type="caution">
    <text evidence="7">The sequence shown here is derived from an EMBL/GenBank/DDBJ whole genome shotgun (WGS) entry which is preliminary data.</text>
</comment>
<dbReference type="GO" id="GO:0046872">
    <property type="term" value="F:metal ion binding"/>
    <property type="evidence" value="ECO:0007669"/>
    <property type="project" value="UniProtKB-KW"/>
</dbReference>
<evidence type="ECO:0000256" key="3">
    <source>
        <dbReference type="ARBA" id="ARBA00022723"/>
    </source>
</evidence>
<evidence type="ECO:0000313" key="7">
    <source>
        <dbReference type="EMBL" id="RVT48900.1"/>
    </source>
</evidence>
<sequence length="489" mass="51262">MIRKALIALLALLGGLGLVLAVGTLGKASRQVTVPPLAPLAVDGAAAAASLSAAVQARTVSGLLDPAGTAAAFDALQAHLQATYPRFHAVAQREIVGGHSLLYTWAGRDAAAPAVVLMAHQDVAPVAPGTEGLWQQPPFSGAVKDGFVWGRGAWDDKGNLIAQFEALERLAAAGFQPRRTVLLVAGHDEEVGGLRGAKPIVELLKQRGVKVDFVIDEGLLIADGMLPGLHPPAALVGVAEKGFVSIKLSVTGIPGHSSMPPAAGQQAIAVLSAALAKVDASPMPGGITGVAEQMFNAVAPEMHGFNRVALSNLWLTGPLVERMLSKGPSTNALMRTTTALTIVSGGNKENVIPGRADAIVNFRLLPGDTPDTVMAHLKQVIADERVQMAVSGEPSLPSKVSSTDSDGYRLIERTLREVFPEAIVAPGLMVGGTDARHFDGYAGQVFRFSPVRAKPADLSRFHGTDERLSIDNLVEMIRFYHRLVDQAAR</sequence>
<evidence type="ECO:0000259" key="6">
    <source>
        <dbReference type="Pfam" id="PF07687"/>
    </source>
</evidence>
<proteinExistence type="inferred from homology"/>
<dbReference type="InterPro" id="IPR036264">
    <property type="entry name" value="Bact_exopeptidase_dim_dom"/>
</dbReference>
<dbReference type="InterPro" id="IPR002933">
    <property type="entry name" value="Peptidase_M20"/>
</dbReference>
<keyword evidence="2" id="KW-0645">Protease</keyword>
<evidence type="ECO:0000256" key="5">
    <source>
        <dbReference type="ARBA" id="ARBA00022833"/>
    </source>
</evidence>
<dbReference type="InterPro" id="IPR047177">
    <property type="entry name" value="Pept_M20A"/>
</dbReference>
<keyword evidence="4" id="KW-0378">Hydrolase</keyword>
<evidence type="ECO:0000256" key="4">
    <source>
        <dbReference type="ARBA" id="ARBA00022801"/>
    </source>
</evidence>
<dbReference type="GO" id="GO:0008233">
    <property type="term" value="F:peptidase activity"/>
    <property type="evidence" value="ECO:0007669"/>
    <property type="project" value="UniProtKB-KW"/>
</dbReference>
<evidence type="ECO:0000313" key="8">
    <source>
        <dbReference type="Proteomes" id="UP000288178"/>
    </source>
</evidence>
<dbReference type="Pfam" id="PF07687">
    <property type="entry name" value="M20_dimer"/>
    <property type="match status" value="1"/>
</dbReference>
<dbReference type="Gene3D" id="3.40.630.10">
    <property type="entry name" value="Zn peptidases"/>
    <property type="match status" value="1"/>
</dbReference>
<keyword evidence="5" id="KW-0862">Zinc</keyword>
<dbReference type="Gene3D" id="3.30.70.360">
    <property type="match status" value="1"/>
</dbReference>
<reference evidence="7 8" key="1">
    <citation type="submission" date="2019-01" db="EMBL/GenBank/DDBJ databases">
        <authorList>
            <person name="Chen W.-M."/>
        </authorList>
    </citation>
    <scope>NUCLEOTIDE SEQUENCE [LARGE SCALE GENOMIC DNA]</scope>
    <source>
        <strain evidence="7 8">ICH-3</strain>
    </source>
</reference>
<dbReference type="SUPFAM" id="SSF53187">
    <property type="entry name" value="Zn-dependent exopeptidases"/>
    <property type="match status" value="1"/>
</dbReference>
<dbReference type="NCBIfam" id="NF006113">
    <property type="entry name" value="PRK08262.1-4"/>
    <property type="match status" value="1"/>
</dbReference>
<dbReference type="EMBL" id="SACT01000009">
    <property type="protein sequence ID" value="RVT48900.1"/>
    <property type="molecule type" value="Genomic_DNA"/>
</dbReference>
<name>A0A3S2VU75_9BURK</name>
<accession>A0A3S2VU75</accession>
<evidence type="ECO:0000256" key="1">
    <source>
        <dbReference type="ARBA" id="ARBA00006247"/>
    </source>
</evidence>
<dbReference type="Gene3D" id="1.10.150.900">
    <property type="match status" value="1"/>
</dbReference>
<dbReference type="GO" id="GO:0006508">
    <property type="term" value="P:proteolysis"/>
    <property type="evidence" value="ECO:0007669"/>
    <property type="project" value="UniProtKB-KW"/>
</dbReference>
<dbReference type="RefSeq" id="WP_128200473.1">
    <property type="nucleotide sequence ID" value="NZ_SACT01000009.1"/>
</dbReference>
<keyword evidence="3" id="KW-0479">Metal-binding</keyword>
<dbReference type="SUPFAM" id="SSF55031">
    <property type="entry name" value="Bacterial exopeptidase dimerisation domain"/>
    <property type="match status" value="1"/>
</dbReference>
<dbReference type="Pfam" id="PF01546">
    <property type="entry name" value="Peptidase_M20"/>
    <property type="match status" value="1"/>
</dbReference>
<protein>
    <submittedName>
        <fullName evidence="7">M20 family peptidase</fullName>
    </submittedName>
</protein>
<dbReference type="Proteomes" id="UP000288178">
    <property type="component" value="Unassembled WGS sequence"/>
</dbReference>
<feature type="domain" description="Peptidase M20 dimerisation" evidence="6">
    <location>
        <begin position="238"/>
        <end position="385"/>
    </location>
</feature>
<dbReference type="InterPro" id="IPR011650">
    <property type="entry name" value="Peptidase_M20_dimer"/>
</dbReference>
<keyword evidence="8" id="KW-1185">Reference proteome</keyword>
<gene>
    <name evidence="7" type="ORF">ENE75_21330</name>
</gene>
<comment type="similarity">
    <text evidence="1">Belongs to the peptidase M20A family.</text>
</comment>
<evidence type="ECO:0000256" key="2">
    <source>
        <dbReference type="ARBA" id="ARBA00022670"/>
    </source>
</evidence>
<dbReference type="AlphaFoldDB" id="A0A3S2VU75"/>